<dbReference type="Gene3D" id="1.10.260.40">
    <property type="entry name" value="lambda repressor-like DNA-binding domains"/>
    <property type="match status" value="1"/>
</dbReference>
<accession>A0AAI9IA88</accession>
<dbReference type="PROSITE" id="PS50943">
    <property type="entry name" value="HTH_CROC1"/>
    <property type="match status" value="1"/>
</dbReference>
<dbReference type="Proteomes" id="UP000006772">
    <property type="component" value="Unassembled WGS sequence"/>
</dbReference>
<evidence type="ECO:0000259" key="1">
    <source>
        <dbReference type="PROSITE" id="PS50943"/>
    </source>
</evidence>
<reference evidence="2 3" key="1">
    <citation type="journal article" date="2013" name="Front. Microbiol.">
        <title>The genome of the endophytic bacterium H. frisingense GSF30(T) identifies diverse strategies in the Herbaspirillum genus to interact with plants.</title>
        <authorList>
            <person name="Straub D."/>
            <person name="Rothballer M."/>
            <person name="Hartmann A."/>
            <person name="Ludewig U."/>
        </authorList>
    </citation>
    <scope>NUCLEOTIDE SEQUENCE [LARGE SCALE GENOMIC DNA]</scope>
    <source>
        <strain evidence="2 3">GSF30</strain>
    </source>
</reference>
<gene>
    <name evidence="2" type="ORF">HFRIS_023212</name>
</gene>
<evidence type="ECO:0000313" key="3">
    <source>
        <dbReference type="Proteomes" id="UP000006772"/>
    </source>
</evidence>
<organism evidence="2 3">
    <name type="scientific">Herbaspirillum frisingense GSF30</name>
    <dbReference type="NCBI Taxonomy" id="864073"/>
    <lineage>
        <taxon>Bacteria</taxon>
        <taxon>Pseudomonadati</taxon>
        <taxon>Pseudomonadota</taxon>
        <taxon>Betaproteobacteria</taxon>
        <taxon>Burkholderiales</taxon>
        <taxon>Oxalobacteraceae</taxon>
        <taxon>Herbaspirillum</taxon>
    </lineage>
</organism>
<dbReference type="InterPro" id="IPR010982">
    <property type="entry name" value="Lambda_DNA-bd_dom_sf"/>
</dbReference>
<dbReference type="AlphaFoldDB" id="A0AAI9IA88"/>
<dbReference type="CDD" id="cd00093">
    <property type="entry name" value="HTH_XRE"/>
    <property type="match status" value="1"/>
</dbReference>
<dbReference type="GO" id="GO:0003677">
    <property type="term" value="F:DNA binding"/>
    <property type="evidence" value="ECO:0007669"/>
    <property type="project" value="UniProtKB-KW"/>
</dbReference>
<dbReference type="SMART" id="SM00530">
    <property type="entry name" value="HTH_XRE"/>
    <property type="match status" value="1"/>
</dbReference>
<sequence length="148" mass="15834">MSTFGQRLKDERKRLGLTQPEFAAVGGVEKGAQINYEQDKRFPGADYLIAVAALGVDTQYVLLGVPASDGLTEDESELLVGYRKLDLRAKARVLGVVEGASDTDKPASVPKGRANITIHGGVGQQIHGETFKKVVGPQMVKAPSKKKS</sequence>
<feature type="domain" description="HTH cro/C1-type" evidence="1">
    <location>
        <begin position="8"/>
        <end position="61"/>
    </location>
</feature>
<name>A0AAI9IA88_9BURK</name>
<evidence type="ECO:0000313" key="2">
    <source>
        <dbReference type="EMBL" id="EOA02293.1"/>
    </source>
</evidence>
<protein>
    <submittedName>
        <fullName evidence="2">DNA-binding transcriptional regulator</fullName>
    </submittedName>
</protein>
<dbReference type="SUPFAM" id="SSF47413">
    <property type="entry name" value="lambda repressor-like DNA-binding domains"/>
    <property type="match status" value="1"/>
</dbReference>
<dbReference type="EMBL" id="AEEC02000055">
    <property type="protein sequence ID" value="EOA02293.1"/>
    <property type="molecule type" value="Genomic_DNA"/>
</dbReference>
<dbReference type="InterPro" id="IPR001387">
    <property type="entry name" value="Cro/C1-type_HTH"/>
</dbReference>
<proteinExistence type="predicted"/>
<keyword evidence="2" id="KW-0238">DNA-binding</keyword>
<comment type="caution">
    <text evidence="2">The sequence shown here is derived from an EMBL/GenBank/DDBJ whole genome shotgun (WGS) entry which is preliminary data.</text>
</comment>